<evidence type="ECO:0000313" key="3">
    <source>
        <dbReference type="EMBL" id="TQV65881.1"/>
    </source>
</evidence>
<keyword evidence="2" id="KW-0732">Signal</keyword>
<feature type="signal peptide" evidence="2">
    <location>
        <begin position="1"/>
        <end position="26"/>
    </location>
</feature>
<dbReference type="GO" id="GO:1990281">
    <property type="term" value="C:efflux pump complex"/>
    <property type="evidence" value="ECO:0007669"/>
    <property type="project" value="TreeGrafter"/>
</dbReference>
<dbReference type="Gene3D" id="2.40.30.170">
    <property type="match status" value="1"/>
</dbReference>
<accession>A0A545SLP2</accession>
<dbReference type="Gene3D" id="2.40.50.100">
    <property type="match status" value="1"/>
</dbReference>
<feature type="chain" id="PRO_5022230137" evidence="2">
    <location>
        <begin position="27"/>
        <end position="357"/>
    </location>
</feature>
<dbReference type="SUPFAM" id="SSF111369">
    <property type="entry name" value="HlyD-like secretion proteins"/>
    <property type="match status" value="1"/>
</dbReference>
<dbReference type="GO" id="GO:0015562">
    <property type="term" value="F:efflux transmembrane transporter activity"/>
    <property type="evidence" value="ECO:0007669"/>
    <property type="project" value="TreeGrafter"/>
</dbReference>
<dbReference type="EMBL" id="VICH01000014">
    <property type="protein sequence ID" value="TQV65881.1"/>
    <property type="molecule type" value="Genomic_DNA"/>
</dbReference>
<dbReference type="AlphaFoldDB" id="A0A545SLP2"/>
<dbReference type="Proteomes" id="UP000315816">
    <property type="component" value="Unassembled WGS sequence"/>
</dbReference>
<dbReference type="NCBIfam" id="TIGR01730">
    <property type="entry name" value="RND_mfp"/>
    <property type="match status" value="1"/>
</dbReference>
<reference evidence="3 4" key="1">
    <citation type="submission" date="2019-06" db="EMBL/GenBank/DDBJ databases">
        <title>A novel species of marine bacteria.</title>
        <authorList>
            <person name="Wang Y."/>
        </authorList>
    </citation>
    <scope>NUCLEOTIDE SEQUENCE [LARGE SCALE GENOMIC DNA]</scope>
    <source>
        <strain evidence="3 4">MA1-10</strain>
    </source>
</reference>
<protein>
    <submittedName>
        <fullName evidence="3">Efflux RND transporter periplasmic adaptor subunit</fullName>
    </submittedName>
</protein>
<evidence type="ECO:0000256" key="2">
    <source>
        <dbReference type="SAM" id="SignalP"/>
    </source>
</evidence>
<name>A0A545SLP2_9RHOB</name>
<dbReference type="OrthoDB" id="9813967at2"/>
<sequence>MHMTRLTKPIVAATLATALTFGAAIAQDSTAQADGLKPVKLMTISENQQAFSRTFYGKVVARQSIDLAFQVGGQIVEFPIIEGEILPEGSLIAQLDQEPLSLALEQATVQKDQADRTLERLTKLRGNTVSQVTIDDAETQANLADIAFRQAQKNFNNATLYAPFDALVAARNVGNFNTIGAGTPIARLHDMSEIRIEIDVPEILFQTAGEEESIEINAHFAGHPEIYPLEIREYNAEAAAAGQTYRLTLGMAPVDTLRVLPGSSVDVRISATTDASEIKLPATAIAMDPQGNTQVMRFVDGVDGTGTIAATPVQVSTAPDGSFIVTSGLSDGDVIVAAGASSVEDGEAVRVFNGFAN</sequence>
<proteinExistence type="inferred from homology"/>
<dbReference type="PANTHER" id="PTHR30469:SF20">
    <property type="entry name" value="EFFLUX RND TRANSPORTER PERIPLASMIC ADAPTOR SUBUNIT"/>
    <property type="match status" value="1"/>
</dbReference>
<dbReference type="Gene3D" id="2.40.420.20">
    <property type="match status" value="1"/>
</dbReference>
<organism evidence="3 4">
    <name type="scientific">Aliiroseovarius halocynthiae</name>
    <dbReference type="NCBI Taxonomy" id="985055"/>
    <lineage>
        <taxon>Bacteria</taxon>
        <taxon>Pseudomonadati</taxon>
        <taxon>Pseudomonadota</taxon>
        <taxon>Alphaproteobacteria</taxon>
        <taxon>Rhodobacterales</taxon>
        <taxon>Paracoccaceae</taxon>
        <taxon>Aliiroseovarius</taxon>
    </lineage>
</organism>
<dbReference type="PANTHER" id="PTHR30469">
    <property type="entry name" value="MULTIDRUG RESISTANCE PROTEIN MDTA"/>
    <property type="match status" value="1"/>
</dbReference>
<dbReference type="InterPro" id="IPR006143">
    <property type="entry name" value="RND_pump_MFP"/>
</dbReference>
<keyword evidence="4" id="KW-1185">Reference proteome</keyword>
<gene>
    <name evidence="3" type="ORF">FIL88_15450</name>
</gene>
<evidence type="ECO:0000313" key="4">
    <source>
        <dbReference type="Proteomes" id="UP000315816"/>
    </source>
</evidence>
<evidence type="ECO:0000256" key="1">
    <source>
        <dbReference type="ARBA" id="ARBA00009477"/>
    </source>
</evidence>
<dbReference type="Gene3D" id="1.10.287.470">
    <property type="entry name" value="Helix hairpin bin"/>
    <property type="match status" value="1"/>
</dbReference>
<comment type="caution">
    <text evidence="3">The sequence shown here is derived from an EMBL/GenBank/DDBJ whole genome shotgun (WGS) entry which is preliminary data.</text>
</comment>
<comment type="similarity">
    <text evidence="1">Belongs to the membrane fusion protein (MFP) (TC 8.A.1) family.</text>
</comment>